<evidence type="ECO:0000256" key="5">
    <source>
        <dbReference type="ARBA" id="ARBA00022842"/>
    </source>
</evidence>
<evidence type="ECO:0000259" key="7">
    <source>
        <dbReference type="PROSITE" id="PS51462"/>
    </source>
</evidence>
<evidence type="ECO:0000256" key="4">
    <source>
        <dbReference type="ARBA" id="ARBA00022801"/>
    </source>
</evidence>
<dbReference type="AlphaFoldDB" id="A0A2N7S5K8"/>
<dbReference type="PANTHER" id="PTHR43758">
    <property type="entry name" value="7,8-DIHYDRO-8-OXOGUANINE TRIPHOSPHATASE"/>
    <property type="match status" value="1"/>
</dbReference>
<dbReference type="Proteomes" id="UP000235739">
    <property type="component" value="Unassembled WGS sequence"/>
</dbReference>
<dbReference type="Pfam" id="PF00293">
    <property type="entry name" value="NUDIX"/>
    <property type="match status" value="1"/>
</dbReference>
<evidence type="ECO:0000256" key="2">
    <source>
        <dbReference type="ARBA" id="ARBA00005582"/>
    </source>
</evidence>
<evidence type="ECO:0000256" key="3">
    <source>
        <dbReference type="ARBA" id="ARBA00022723"/>
    </source>
</evidence>
<dbReference type="SUPFAM" id="SSF55811">
    <property type="entry name" value="Nudix"/>
    <property type="match status" value="1"/>
</dbReference>
<evidence type="ECO:0000313" key="9">
    <source>
        <dbReference type="Proteomes" id="UP000235739"/>
    </source>
</evidence>
<sequence length="166" mass="18219">MASNLHGAKQIALVALVQHREGDVQILLGRKRRGFGQGNIVLPGGKIEPGETAKQAAIREFAEETGLRVAAEDLELAAQINFRFPAQPAADMQCAAFIARKATGQLELTEELEPLWADPAALPVTQMWQDSPLWLPQLAAGENFTVEIVLADDNQSVQQISFEYWQ</sequence>
<reference evidence="8 9" key="1">
    <citation type="journal article" date="2017" name="Elife">
        <title>Extensive horizontal gene transfer in cheese-associated bacteria.</title>
        <authorList>
            <person name="Bonham K.S."/>
            <person name="Wolfe B.E."/>
            <person name="Dutton R.J."/>
        </authorList>
    </citation>
    <scope>NUCLEOTIDE SEQUENCE [LARGE SCALE GENOMIC DNA]</scope>
    <source>
        <strain evidence="8 9">JB182</strain>
    </source>
</reference>
<organism evidence="8 9">
    <name type="scientific">Glutamicibacter arilaitensis</name>
    <dbReference type="NCBI Taxonomy" id="256701"/>
    <lineage>
        <taxon>Bacteria</taxon>
        <taxon>Bacillati</taxon>
        <taxon>Actinomycetota</taxon>
        <taxon>Actinomycetes</taxon>
        <taxon>Micrococcales</taxon>
        <taxon>Micrococcaceae</taxon>
        <taxon>Glutamicibacter</taxon>
    </lineage>
</organism>
<dbReference type="GO" id="GO:0046872">
    <property type="term" value="F:metal ion binding"/>
    <property type="evidence" value="ECO:0007669"/>
    <property type="project" value="UniProtKB-KW"/>
</dbReference>
<dbReference type="PROSITE" id="PS51462">
    <property type="entry name" value="NUDIX"/>
    <property type="match status" value="1"/>
</dbReference>
<feature type="domain" description="Nudix hydrolase" evidence="7">
    <location>
        <begin position="8"/>
        <end position="142"/>
    </location>
</feature>
<dbReference type="GO" id="GO:0008413">
    <property type="term" value="F:8-oxo-7,8-dihydroguanosine triphosphate pyrophosphatase activity"/>
    <property type="evidence" value="ECO:0007669"/>
    <property type="project" value="TreeGrafter"/>
</dbReference>
<comment type="cofactor">
    <cofactor evidence="1">
        <name>Mg(2+)</name>
        <dbReference type="ChEBI" id="CHEBI:18420"/>
    </cofactor>
</comment>
<dbReference type="InterPro" id="IPR015797">
    <property type="entry name" value="NUDIX_hydrolase-like_dom_sf"/>
</dbReference>
<evidence type="ECO:0000256" key="1">
    <source>
        <dbReference type="ARBA" id="ARBA00001946"/>
    </source>
</evidence>
<dbReference type="PROSITE" id="PS00893">
    <property type="entry name" value="NUDIX_BOX"/>
    <property type="match status" value="1"/>
</dbReference>
<accession>A0A2N7S5K8</accession>
<evidence type="ECO:0000313" key="8">
    <source>
        <dbReference type="EMBL" id="PMQ21421.1"/>
    </source>
</evidence>
<keyword evidence="5" id="KW-0460">Magnesium</keyword>
<dbReference type="CDD" id="cd03427">
    <property type="entry name" value="NUDIX_MTH1_Nudt1"/>
    <property type="match status" value="1"/>
</dbReference>
<dbReference type="EMBL" id="PNQX01000001">
    <property type="protein sequence ID" value="PMQ21421.1"/>
    <property type="molecule type" value="Genomic_DNA"/>
</dbReference>
<name>A0A2N7S5K8_9MICC</name>
<dbReference type="Gene3D" id="3.90.79.10">
    <property type="entry name" value="Nucleoside Triphosphate Pyrophosphohydrolase"/>
    <property type="match status" value="1"/>
</dbReference>
<dbReference type="InterPro" id="IPR020084">
    <property type="entry name" value="NUDIX_hydrolase_CS"/>
</dbReference>
<dbReference type="PANTHER" id="PTHR43758:SF2">
    <property type="entry name" value="OXIDIZED PURINE NUCLEOSIDE TRIPHOSPHATE HYDROLASE"/>
    <property type="match status" value="1"/>
</dbReference>
<proteinExistence type="inferred from homology"/>
<dbReference type="GO" id="GO:0042262">
    <property type="term" value="P:DNA protection"/>
    <property type="evidence" value="ECO:0007669"/>
    <property type="project" value="TreeGrafter"/>
</dbReference>
<comment type="caution">
    <text evidence="8">The sequence shown here is derived from an EMBL/GenBank/DDBJ whole genome shotgun (WGS) entry which is preliminary data.</text>
</comment>
<comment type="similarity">
    <text evidence="2 6">Belongs to the Nudix hydrolase family.</text>
</comment>
<dbReference type="InterPro" id="IPR000086">
    <property type="entry name" value="NUDIX_hydrolase_dom"/>
</dbReference>
<gene>
    <name evidence="8" type="ORF">CIK84_07690</name>
</gene>
<protein>
    <submittedName>
        <fullName evidence="8">NUDIX hydrolase</fullName>
    </submittedName>
</protein>
<dbReference type="RefSeq" id="WP_102597987.1">
    <property type="nucleotide sequence ID" value="NZ_JBQDJG010000009.1"/>
</dbReference>
<keyword evidence="3" id="KW-0479">Metal-binding</keyword>
<evidence type="ECO:0000256" key="6">
    <source>
        <dbReference type="RuleBase" id="RU003476"/>
    </source>
</evidence>
<keyword evidence="4 6" id="KW-0378">Hydrolase</keyword>
<dbReference type="PRINTS" id="PR00502">
    <property type="entry name" value="NUDIXFAMILY"/>
</dbReference>
<dbReference type="GO" id="GO:0005737">
    <property type="term" value="C:cytoplasm"/>
    <property type="evidence" value="ECO:0007669"/>
    <property type="project" value="TreeGrafter"/>
</dbReference>
<dbReference type="InterPro" id="IPR020476">
    <property type="entry name" value="Nudix_hydrolase"/>
</dbReference>